<dbReference type="OrthoDB" id="3268054at2"/>
<dbReference type="EMBL" id="LT629779">
    <property type="protein sequence ID" value="SDS88171.1"/>
    <property type="molecule type" value="Genomic_DNA"/>
</dbReference>
<dbReference type="RefSeq" id="WP_157693425.1">
    <property type="nucleotide sequence ID" value="NZ_LT629779.1"/>
</dbReference>
<name>A0A1H1VUM8_9MICC</name>
<proteinExistence type="predicted"/>
<dbReference type="AlphaFoldDB" id="A0A1H1VUM8"/>
<accession>A0A1H1VUM8</accession>
<sequence>MSSSNLVRRTLNTATFLTLIITVAACSQQASSTPAFDVQKAAANTSAFQKELLADGALTREEYERAVLAERDCIQRAGAKPGPLVTNGDNSLSFEVEITAPDEIQGQAISKKAEACYGEYASEVYPVWAFQNLPTEDDKRELKPDLLQCLEDAGVAVNNSETVDDVIDAVSTYSQSEASRQNAEFDECMKRYKRFFDVSPRN</sequence>
<reference evidence="2" key="1">
    <citation type="submission" date="2016-10" db="EMBL/GenBank/DDBJ databases">
        <authorList>
            <person name="Varghese N."/>
            <person name="Submissions S."/>
        </authorList>
    </citation>
    <scope>NUCLEOTIDE SEQUENCE [LARGE SCALE GENOMIC DNA]</scope>
    <source>
        <strain evidence="2">IMMIB L-1606</strain>
    </source>
</reference>
<gene>
    <name evidence="1" type="ORF">SAMN04489743_1106</name>
</gene>
<organism evidence="1 2">
    <name type="scientific">Pseudarthrobacter equi</name>
    <dbReference type="NCBI Taxonomy" id="728066"/>
    <lineage>
        <taxon>Bacteria</taxon>
        <taxon>Bacillati</taxon>
        <taxon>Actinomycetota</taxon>
        <taxon>Actinomycetes</taxon>
        <taxon>Micrococcales</taxon>
        <taxon>Micrococcaceae</taxon>
        <taxon>Pseudarthrobacter</taxon>
    </lineage>
</organism>
<dbReference type="Proteomes" id="UP000198751">
    <property type="component" value="Chromosome I"/>
</dbReference>
<evidence type="ECO:0000313" key="2">
    <source>
        <dbReference type="Proteomes" id="UP000198751"/>
    </source>
</evidence>
<keyword evidence="2" id="KW-1185">Reference proteome</keyword>
<evidence type="ECO:0000313" key="1">
    <source>
        <dbReference type="EMBL" id="SDS88171.1"/>
    </source>
</evidence>
<protein>
    <submittedName>
        <fullName evidence="1">Uncharacterized protein</fullName>
    </submittedName>
</protein>